<dbReference type="EMBL" id="CAXLJM020000068">
    <property type="protein sequence ID" value="CAL8123186.1"/>
    <property type="molecule type" value="Genomic_DNA"/>
</dbReference>
<feature type="transmembrane region" description="Helical" evidence="1">
    <location>
        <begin position="349"/>
        <end position="370"/>
    </location>
</feature>
<dbReference type="PROSITE" id="PS51257">
    <property type="entry name" value="PROKAR_LIPOPROTEIN"/>
    <property type="match status" value="1"/>
</dbReference>
<accession>A0ABP1R993</accession>
<feature type="transmembrane region" description="Helical" evidence="1">
    <location>
        <begin position="626"/>
        <end position="646"/>
    </location>
</feature>
<evidence type="ECO:0000256" key="1">
    <source>
        <dbReference type="SAM" id="Phobius"/>
    </source>
</evidence>
<comment type="caution">
    <text evidence="3">The sequence shown here is derived from an EMBL/GenBank/DDBJ whole genome shotgun (WGS) entry which is preliminary data.</text>
</comment>
<organism evidence="3 4">
    <name type="scientific">Orchesella dallaii</name>
    <dbReference type="NCBI Taxonomy" id="48710"/>
    <lineage>
        <taxon>Eukaryota</taxon>
        <taxon>Metazoa</taxon>
        <taxon>Ecdysozoa</taxon>
        <taxon>Arthropoda</taxon>
        <taxon>Hexapoda</taxon>
        <taxon>Collembola</taxon>
        <taxon>Entomobryomorpha</taxon>
        <taxon>Entomobryoidea</taxon>
        <taxon>Orchesellidae</taxon>
        <taxon>Orchesellinae</taxon>
        <taxon>Orchesella</taxon>
    </lineage>
</organism>
<gene>
    <name evidence="3" type="ORF">ODALV1_LOCUS20121</name>
</gene>
<proteinExistence type="predicted"/>
<keyword evidence="1" id="KW-1133">Transmembrane helix</keyword>
<evidence type="ECO:0000313" key="3">
    <source>
        <dbReference type="EMBL" id="CAL8123186.1"/>
    </source>
</evidence>
<keyword evidence="1" id="KW-0812">Transmembrane</keyword>
<sequence length="661" mass="77416">MISIFGRIPLISIVLLTSCHLIWSFSESNLKYFQGIQNCDLQFIGHYDQLSTESFVLSEYESLIVDSSQWDQQNTWNFPSEPSRTIKHKNSSKVEAIYKNKKSIDREYPLHFRDKFKIVFTDNFEGSEVALTDFVLWKTCEDSNVVFIIFVQNLPPTQKTWKWKSFQQRILPCNMLIILLLYGERSNQKNTPFSKNFLPQPRIIYHLSQFQKTMNEKNAQVDLQLNDIPIMKTSYFNKKFVQGIRNKYMMHLHGSKVIIKHKFKCDRSTKHTICDPLNSLINLASNYLNFTPFWYEFGGIFAISTLITEYTEFKIDDYNSRDFSIFPRKSVVYYMIYCENTLHHHSSSMGYWLSPFDIQTWFFILFVFVLTSVLSSRFRLDAVFFNVLEETIKFALRQNAKCEFRMQICVVLGCVILSSGYEAMITSFLTKPFPEIVYEKVLDMIQDGYKFLAENVEPIPGAFMVVTCSTFDGAWESRGYFPELQVGLKSRNLSSAQIVEGIEVVDKMRCGISREKCFQNRKFKLATSVLDHEVRSVLLEMNYATAGKRFCHVVPDVLARINQGWIITYAFHEELLKVAFLMMENGLIQNWESNYNWLMEYRKINKMPYFSGQHGSWKGLDLKGNFLHVFFVFNACIGVSGVLFLFERLFATFQHQPPIFY</sequence>
<keyword evidence="1" id="KW-0472">Membrane</keyword>
<evidence type="ECO:0000313" key="4">
    <source>
        <dbReference type="Proteomes" id="UP001642540"/>
    </source>
</evidence>
<name>A0ABP1R993_9HEXA</name>
<evidence type="ECO:0000256" key="2">
    <source>
        <dbReference type="SAM" id="SignalP"/>
    </source>
</evidence>
<reference evidence="3 4" key="1">
    <citation type="submission" date="2024-08" db="EMBL/GenBank/DDBJ databases">
        <authorList>
            <person name="Cucini C."/>
            <person name="Frati F."/>
        </authorList>
    </citation>
    <scope>NUCLEOTIDE SEQUENCE [LARGE SCALE GENOMIC DNA]</scope>
</reference>
<dbReference type="Proteomes" id="UP001642540">
    <property type="component" value="Unassembled WGS sequence"/>
</dbReference>
<feature type="signal peptide" evidence="2">
    <location>
        <begin position="1"/>
        <end position="24"/>
    </location>
</feature>
<feature type="chain" id="PRO_5047004047" evidence="2">
    <location>
        <begin position="25"/>
        <end position="661"/>
    </location>
</feature>
<keyword evidence="2" id="KW-0732">Signal</keyword>
<keyword evidence="4" id="KW-1185">Reference proteome</keyword>
<protein>
    <submittedName>
        <fullName evidence="3">Uncharacterized protein</fullName>
    </submittedName>
</protein>